<gene>
    <name evidence="5" type="ORF">EIP91_005927</name>
</gene>
<dbReference type="InterPro" id="IPR018466">
    <property type="entry name" value="Kre9/Knh1-like_N"/>
</dbReference>
<reference evidence="5 6" key="1">
    <citation type="submission" date="2018-11" db="EMBL/GenBank/DDBJ databases">
        <title>Genome assembly of Steccherinum ochraceum LE-BIN_3174, the white-rot fungus of the Steccherinaceae family (The Residual Polyporoid clade, Polyporales, Basidiomycota).</title>
        <authorList>
            <person name="Fedorova T.V."/>
            <person name="Glazunova O.A."/>
            <person name="Landesman E.O."/>
            <person name="Moiseenko K.V."/>
            <person name="Psurtseva N.V."/>
            <person name="Savinova O.S."/>
            <person name="Shakhova N.V."/>
            <person name="Tyazhelova T.V."/>
            <person name="Vasina D.V."/>
        </authorList>
    </citation>
    <scope>NUCLEOTIDE SEQUENCE [LARGE SCALE GENOMIC DNA]</scope>
    <source>
        <strain evidence="5 6">LE-BIN_3174</strain>
    </source>
</reference>
<name>A0A4R0RM71_9APHY</name>
<accession>A0A4R0RM71</accession>
<protein>
    <recommendedName>
        <fullName evidence="4">Yeast cell wall synthesis Kre9/Knh1-like N-terminal domain-containing protein</fullName>
    </recommendedName>
</protein>
<dbReference type="PANTHER" id="PTHR35185">
    <property type="entry name" value="SERINE/THREONINE-RICH PROTEIN ADG2-RELATED"/>
    <property type="match status" value="1"/>
</dbReference>
<dbReference type="STRING" id="92696.A0A4R0RM71"/>
<feature type="compositionally biased region" description="Low complexity" evidence="2">
    <location>
        <begin position="149"/>
        <end position="165"/>
    </location>
</feature>
<evidence type="ECO:0000313" key="6">
    <source>
        <dbReference type="Proteomes" id="UP000292702"/>
    </source>
</evidence>
<evidence type="ECO:0000256" key="2">
    <source>
        <dbReference type="SAM" id="MobiDB-lite"/>
    </source>
</evidence>
<comment type="caution">
    <text evidence="5">The sequence shown here is derived from an EMBL/GenBank/DDBJ whole genome shotgun (WGS) entry which is preliminary data.</text>
</comment>
<keyword evidence="1 3" id="KW-0732">Signal</keyword>
<keyword evidence="6" id="KW-1185">Reference proteome</keyword>
<dbReference type="PANTHER" id="PTHR35185:SF1">
    <property type="entry name" value="UPF0619 GPI-ANCHORED MEMBRANE PROTEIN C1322.10"/>
    <property type="match status" value="1"/>
</dbReference>
<evidence type="ECO:0000259" key="4">
    <source>
        <dbReference type="Pfam" id="PF10342"/>
    </source>
</evidence>
<dbReference type="AlphaFoldDB" id="A0A4R0RM71"/>
<dbReference type="EMBL" id="RWJN01000032">
    <property type="protein sequence ID" value="TCD69850.1"/>
    <property type="molecule type" value="Genomic_DNA"/>
</dbReference>
<dbReference type="InterPro" id="IPR052479">
    <property type="entry name" value="GPI-anchor_Adhesion_Reg"/>
</dbReference>
<dbReference type="Proteomes" id="UP000292702">
    <property type="component" value="Unassembled WGS sequence"/>
</dbReference>
<dbReference type="OrthoDB" id="5316007at2759"/>
<feature type="domain" description="Yeast cell wall synthesis Kre9/Knh1-like N-terminal" evidence="4">
    <location>
        <begin position="23"/>
        <end position="117"/>
    </location>
</feature>
<evidence type="ECO:0000313" key="5">
    <source>
        <dbReference type="EMBL" id="TCD69850.1"/>
    </source>
</evidence>
<feature type="compositionally biased region" description="Polar residues" evidence="2">
    <location>
        <begin position="166"/>
        <end position="180"/>
    </location>
</feature>
<feature type="region of interest" description="Disordered" evidence="2">
    <location>
        <begin position="126"/>
        <end position="182"/>
    </location>
</feature>
<feature type="compositionally biased region" description="Polar residues" evidence="2">
    <location>
        <begin position="126"/>
        <end position="148"/>
    </location>
</feature>
<organism evidence="5 6">
    <name type="scientific">Steccherinum ochraceum</name>
    <dbReference type="NCBI Taxonomy" id="92696"/>
    <lineage>
        <taxon>Eukaryota</taxon>
        <taxon>Fungi</taxon>
        <taxon>Dikarya</taxon>
        <taxon>Basidiomycota</taxon>
        <taxon>Agaricomycotina</taxon>
        <taxon>Agaricomycetes</taxon>
        <taxon>Polyporales</taxon>
        <taxon>Steccherinaceae</taxon>
        <taxon>Steccherinum</taxon>
    </lineage>
</organism>
<feature type="chain" id="PRO_5020300120" description="Yeast cell wall synthesis Kre9/Knh1-like N-terminal domain-containing protein" evidence="3">
    <location>
        <begin position="19"/>
        <end position="204"/>
    </location>
</feature>
<sequence length="204" mass="20655">MRAATFASILSFAAAAFAFQVTSPTNATGWTTTGPNAVGWSRVDTDAQNFTIVLSNQQVNPPVQEVLLAQVDATKVNTINVNPPSGGWVAGKGYQVNLVKSPDELSTILAQSGQFSITAGTGSTFSSNIPSNTLTVPGSTPTNTAANQGASSNTNTAAGSSPSNTDSSDLNPSQTPTTPSGALPAFNMQAGVFAVLALLGSFLA</sequence>
<proteinExistence type="predicted"/>
<feature type="signal peptide" evidence="3">
    <location>
        <begin position="1"/>
        <end position="18"/>
    </location>
</feature>
<dbReference type="Pfam" id="PF10342">
    <property type="entry name" value="Kre9_KNH"/>
    <property type="match status" value="1"/>
</dbReference>
<evidence type="ECO:0000256" key="1">
    <source>
        <dbReference type="ARBA" id="ARBA00022729"/>
    </source>
</evidence>
<evidence type="ECO:0000256" key="3">
    <source>
        <dbReference type="SAM" id="SignalP"/>
    </source>
</evidence>